<keyword evidence="2" id="KW-1133">Transmembrane helix</keyword>
<feature type="region of interest" description="Disordered" evidence="1">
    <location>
        <begin position="107"/>
        <end position="141"/>
    </location>
</feature>
<sequence>MKLRDKGNCDVFLGGTTFAYKDTLPTSTTTAATPVVDRKGKFPFHSTCSYIGGVFLLMKVVVMEEGVVKEEGGLSGGAIAGIIVALIFVVALCVFVFLLIRRRNAGGDKQSGSLPHDANSTDTSGLETGTSHHEHPDIPESSNYYSMPFEEDGTLVGGQPPVVEYSNENSVGATISTVEPGSPYYIVSDRDPSRDYWTSLQPPDQDKNLYLSLGADASSASTSKPGHGGYLEGNTSSTYLTPILDGGKCTEDASVGRTDPYENSSPKEAYVNTKAN</sequence>
<evidence type="ECO:0000313" key="4">
    <source>
        <dbReference type="Proteomes" id="UP001519460"/>
    </source>
</evidence>
<name>A0ABD0KSY8_9CAEN</name>
<organism evidence="3 4">
    <name type="scientific">Batillaria attramentaria</name>
    <dbReference type="NCBI Taxonomy" id="370345"/>
    <lineage>
        <taxon>Eukaryota</taxon>
        <taxon>Metazoa</taxon>
        <taxon>Spiralia</taxon>
        <taxon>Lophotrochozoa</taxon>
        <taxon>Mollusca</taxon>
        <taxon>Gastropoda</taxon>
        <taxon>Caenogastropoda</taxon>
        <taxon>Sorbeoconcha</taxon>
        <taxon>Cerithioidea</taxon>
        <taxon>Batillariidae</taxon>
        <taxon>Batillaria</taxon>
    </lineage>
</organism>
<feature type="region of interest" description="Disordered" evidence="1">
    <location>
        <begin position="217"/>
        <end position="276"/>
    </location>
</feature>
<dbReference type="CDD" id="cd12087">
    <property type="entry name" value="TM_EGFR-like"/>
    <property type="match status" value="1"/>
</dbReference>
<accession>A0ABD0KSY8</accession>
<proteinExistence type="predicted"/>
<keyword evidence="2" id="KW-0812">Transmembrane</keyword>
<evidence type="ECO:0000256" key="1">
    <source>
        <dbReference type="SAM" id="MobiDB-lite"/>
    </source>
</evidence>
<dbReference type="AlphaFoldDB" id="A0ABD0KSY8"/>
<protein>
    <submittedName>
        <fullName evidence="3">Uncharacterized protein</fullName>
    </submittedName>
</protein>
<comment type="caution">
    <text evidence="3">The sequence shown here is derived from an EMBL/GenBank/DDBJ whole genome shotgun (WGS) entry which is preliminary data.</text>
</comment>
<dbReference type="Proteomes" id="UP001519460">
    <property type="component" value="Unassembled WGS sequence"/>
</dbReference>
<gene>
    <name evidence="3" type="ORF">BaRGS_00018630</name>
</gene>
<keyword evidence="4" id="KW-1185">Reference proteome</keyword>
<feature type="transmembrane region" description="Helical" evidence="2">
    <location>
        <begin position="74"/>
        <end position="100"/>
    </location>
</feature>
<evidence type="ECO:0000256" key="2">
    <source>
        <dbReference type="SAM" id="Phobius"/>
    </source>
</evidence>
<evidence type="ECO:0000313" key="3">
    <source>
        <dbReference type="EMBL" id="KAK7490108.1"/>
    </source>
</evidence>
<keyword evidence="2" id="KW-0472">Membrane</keyword>
<feature type="transmembrane region" description="Helical" evidence="2">
    <location>
        <begin position="42"/>
        <end position="62"/>
    </location>
</feature>
<reference evidence="3 4" key="1">
    <citation type="journal article" date="2023" name="Sci. Data">
        <title>Genome assembly of the Korean intertidal mud-creeper Batillaria attramentaria.</title>
        <authorList>
            <person name="Patra A.K."/>
            <person name="Ho P.T."/>
            <person name="Jun S."/>
            <person name="Lee S.J."/>
            <person name="Kim Y."/>
            <person name="Won Y.J."/>
        </authorList>
    </citation>
    <scope>NUCLEOTIDE SEQUENCE [LARGE SCALE GENOMIC DNA]</scope>
    <source>
        <strain evidence="3">Wonlab-2016</strain>
    </source>
</reference>
<dbReference type="EMBL" id="JACVVK020000130">
    <property type="protein sequence ID" value="KAK7490108.1"/>
    <property type="molecule type" value="Genomic_DNA"/>
</dbReference>
<feature type="compositionally biased region" description="Polar residues" evidence="1">
    <location>
        <begin position="110"/>
        <end position="129"/>
    </location>
</feature>